<name>H5SQ12_9BACT</name>
<dbReference type="PROSITE" id="PS00600">
    <property type="entry name" value="AA_TRANSFER_CLASS_3"/>
    <property type="match status" value="1"/>
</dbReference>
<comment type="cofactor">
    <cofactor evidence="1">
        <name>pyridoxal 5'-phosphate</name>
        <dbReference type="ChEBI" id="CHEBI:597326"/>
    </cofactor>
</comment>
<comment type="similarity">
    <text evidence="2 6">Belongs to the class-III pyridoxal-phosphate-dependent aminotransferase family.</text>
</comment>
<dbReference type="InterPro" id="IPR050103">
    <property type="entry name" value="Class-III_PLP-dep_AT"/>
</dbReference>
<dbReference type="InterPro" id="IPR049704">
    <property type="entry name" value="Aminotrans_3_PPA_site"/>
</dbReference>
<dbReference type="InterPro" id="IPR015421">
    <property type="entry name" value="PyrdxlP-dep_Trfase_major"/>
</dbReference>
<dbReference type="InterPro" id="IPR005814">
    <property type="entry name" value="Aminotrans_3"/>
</dbReference>
<dbReference type="GO" id="GO:0008483">
    <property type="term" value="F:transaminase activity"/>
    <property type="evidence" value="ECO:0007669"/>
    <property type="project" value="UniProtKB-KW"/>
</dbReference>
<proteinExistence type="inferred from homology"/>
<dbReference type="EMBL" id="AP011798">
    <property type="protein sequence ID" value="BAL58248.1"/>
    <property type="molecule type" value="Genomic_DNA"/>
</dbReference>
<dbReference type="PANTHER" id="PTHR11986:SF58">
    <property type="entry name" value="LEUCINE_METHIONINE RACEMASE"/>
    <property type="match status" value="1"/>
</dbReference>
<dbReference type="AlphaFoldDB" id="H5SQ12"/>
<keyword evidence="3 7" id="KW-0032">Aminotransferase</keyword>
<gene>
    <name evidence="7" type="ORF">HGMM_F55E10C10</name>
</gene>
<keyword evidence="5 6" id="KW-0663">Pyridoxal phosphate</keyword>
<reference evidence="7" key="2">
    <citation type="journal article" date="2012" name="PLoS ONE">
        <title>A Deeply Branching Thermophilic Bacterium with an Ancient Acetyl-CoA Pathway Dominates a Subsurface Ecosystem.</title>
        <authorList>
            <person name="Takami H."/>
            <person name="Noguchi H."/>
            <person name="Takaki Y."/>
            <person name="Uchiyama I."/>
            <person name="Toyoda A."/>
            <person name="Nishi S."/>
            <person name="Chee G.-J."/>
            <person name="Arai W."/>
            <person name="Nunoura T."/>
            <person name="Itoh T."/>
            <person name="Hattori M."/>
            <person name="Takai K."/>
        </authorList>
    </citation>
    <scope>NUCLEOTIDE SEQUENCE</scope>
</reference>
<dbReference type="GO" id="GO:0030170">
    <property type="term" value="F:pyridoxal phosphate binding"/>
    <property type="evidence" value="ECO:0007669"/>
    <property type="project" value="InterPro"/>
</dbReference>
<keyword evidence="4 7" id="KW-0808">Transferase</keyword>
<accession>H5SQ12</accession>
<dbReference type="NCBIfam" id="NF004426">
    <property type="entry name" value="PRK05769.1"/>
    <property type="match status" value="1"/>
</dbReference>
<dbReference type="InterPro" id="IPR015422">
    <property type="entry name" value="PyrdxlP-dep_Trfase_small"/>
</dbReference>
<dbReference type="Pfam" id="PF00202">
    <property type="entry name" value="Aminotran_3"/>
    <property type="match status" value="1"/>
</dbReference>
<evidence type="ECO:0000256" key="3">
    <source>
        <dbReference type="ARBA" id="ARBA00022576"/>
    </source>
</evidence>
<dbReference type="FunFam" id="3.40.640.10:FF:000013">
    <property type="entry name" value="4-aminobutyrate aminotransferase"/>
    <property type="match status" value="1"/>
</dbReference>
<protein>
    <submittedName>
        <fullName evidence="7">4-aminobutyrate aminotransferase</fullName>
    </submittedName>
</protein>
<dbReference type="GO" id="GO:0042802">
    <property type="term" value="F:identical protein binding"/>
    <property type="evidence" value="ECO:0007669"/>
    <property type="project" value="TreeGrafter"/>
</dbReference>
<evidence type="ECO:0000256" key="1">
    <source>
        <dbReference type="ARBA" id="ARBA00001933"/>
    </source>
</evidence>
<sequence>MEMTVKLPQIKTELPGPKAREIVEKDARYVSPSYTRPYPLVIRRGFGAIIEDVDGNYFLDFNAGVAVCNTGHAHPKVVDAIARQAAEFIHLASADYYYPQLVQLAEKLQQVTPGDFPKRVHFGNSGAEAIEGALKVARYATRRDKFIAFYGAFHGRTLGALSLTCSKTTQRRGFGRQLLDVTHVPYPNPLRFPYKTDGEDVGQACIRFIEEVVFKTAVPPEEVAAIVVEPIQGEGGYIVPPRSFFEGLNRLREKYGLLIIADEVQSGMGRTGRMWACEHFDFVPDIMTIAKGIASGLPLGLTVARAELMDWHAGAHASTFGGNPVAIAAALATFELLENGLIENARLMGERLKRGLQQVAERHADCVADVRGLGLMIGVEIVRDRQTLAPDVALRDRVIQECFRRGLVLLGCGETAIRFSPPLVVDAEQVDFAVHVFEEALTSAKAAR</sequence>
<evidence type="ECO:0000256" key="6">
    <source>
        <dbReference type="RuleBase" id="RU003560"/>
    </source>
</evidence>
<dbReference type="SUPFAM" id="SSF53383">
    <property type="entry name" value="PLP-dependent transferases"/>
    <property type="match status" value="1"/>
</dbReference>
<dbReference type="CDD" id="cd00610">
    <property type="entry name" value="OAT_like"/>
    <property type="match status" value="1"/>
</dbReference>
<dbReference type="PANTHER" id="PTHR11986">
    <property type="entry name" value="AMINOTRANSFERASE CLASS III"/>
    <property type="match status" value="1"/>
</dbReference>
<organism evidence="7">
    <name type="scientific">uncultured Acidobacteriota bacterium</name>
    <dbReference type="NCBI Taxonomy" id="171953"/>
    <lineage>
        <taxon>Bacteria</taxon>
        <taxon>Pseudomonadati</taxon>
        <taxon>Acidobacteriota</taxon>
        <taxon>environmental samples</taxon>
    </lineage>
</organism>
<evidence type="ECO:0000313" key="7">
    <source>
        <dbReference type="EMBL" id="BAL58248.1"/>
    </source>
</evidence>
<evidence type="ECO:0000256" key="5">
    <source>
        <dbReference type="ARBA" id="ARBA00022898"/>
    </source>
</evidence>
<evidence type="ECO:0000256" key="2">
    <source>
        <dbReference type="ARBA" id="ARBA00008954"/>
    </source>
</evidence>
<dbReference type="PIRSF" id="PIRSF000521">
    <property type="entry name" value="Transaminase_4ab_Lys_Orn"/>
    <property type="match status" value="1"/>
</dbReference>
<dbReference type="Gene3D" id="3.40.640.10">
    <property type="entry name" value="Type I PLP-dependent aspartate aminotransferase-like (Major domain)"/>
    <property type="match status" value="1"/>
</dbReference>
<reference evidence="7" key="1">
    <citation type="journal article" date="2005" name="Environ. Microbiol.">
        <title>Genetic and functional properties of uncultivated thermophilic crenarchaeotes from a subsurface gold mine as revealed by analysis of genome fragments.</title>
        <authorList>
            <person name="Nunoura T."/>
            <person name="Hirayama H."/>
            <person name="Takami H."/>
            <person name="Oida H."/>
            <person name="Nishi S."/>
            <person name="Shimamura S."/>
            <person name="Suzuki Y."/>
            <person name="Inagaki F."/>
            <person name="Takai K."/>
            <person name="Nealson K.H."/>
            <person name="Horikoshi K."/>
        </authorList>
    </citation>
    <scope>NUCLEOTIDE SEQUENCE</scope>
</reference>
<dbReference type="Gene3D" id="3.90.1150.10">
    <property type="entry name" value="Aspartate Aminotransferase, domain 1"/>
    <property type="match status" value="1"/>
</dbReference>
<dbReference type="InterPro" id="IPR015424">
    <property type="entry name" value="PyrdxlP-dep_Trfase"/>
</dbReference>
<evidence type="ECO:0000256" key="4">
    <source>
        <dbReference type="ARBA" id="ARBA00022679"/>
    </source>
</evidence>